<evidence type="ECO:0000256" key="6">
    <source>
        <dbReference type="ARBA" id="ARBA00022679"/>
    </source>
</evidence>
<keyword evidence="5" id="KW-0762">Sugar transport</keyword>
<feature type="domain" description="PTS EIIB type-2" evidence="15">
    <location>
        <begin position="243"/>
        <end position="340"/>
    </location>
</feature>
<feature type="transmembrane region" description="Helical" evidence="13">
    <location>
        <begin position="685"/>
        <end position="703"/>
    </location>
</feature>
<evidence type="ECO:0000256" key="5">
    <source>
        <dbReference type="ARBA" id="ARBA00022597"/>
    </source>
</evidence>
<keyword evidence="4" id="KW-0597">Phosphoprotein</keyword>
<feature type="transmembrane region" description="Helical" evidence="13">
    <location>
        <begin position="715"/>
        <end position="744"/>
    </location>
</feature>
<feature type="transmembrane region" description="Helical" evidence="13">
    <location>
        <begin position="621"/>
        <end position="640"/>
    </location>
</feature>
<evidence type="ECO:0000256" key="11">
    <source>
        <dbReference type="ARBA" id="ARBA00023136"/>
    </source>
</evidence>
<dbReference type="GO" id="GO:0005886">
    <property type="term" value="C:plasma membrane"/>
    <property type="evidence" value="ECO:0007669"/>
    <property type="project" value="UniProtKB-SubCell"/>
</dbReference>
<reference evidence="17 18" key="1">
    <citation type="submission" date="2016-04" db="EMBL/GenBank/DDBJ databases">
        <title>Peptidophaga gingivicola gen. nov., sp. nov., isolated from human subgingival plaque.</title>
        <authorList>
            <person name="Beall C.J."/>
            <person name="Mokrzan E.M."/>
            <person name="Griffen A.L."/>
            <person name="Leys E.J."/>
        </authorList>
    </citation>
    <scope>NUCLEOTIDE SEQUENCE [LARGE SCALE GENOMIC DNA]</scope>
    <source>
        <strain evidence="17 18">BA112</strain>
    </source>
</reference>
<dbReference type="Gene3D" id="3.40.50.2300">
    <property type="match status" value="1"/>
</dbReference>
<evidence type="ECO:0000256" key="4">
    <source>
        <dbReference type="ARBA" id="ARBA00022553"/>
    </source>
</evidence>
<evidence type="ECO:0000256" key="7">
    <source>
        <dbReference type="ARBA" id="ARBA00022683"/>
    </source>
</evidence>
<dbReference type="InterPro" id="IPR013014">
    <property type="entry name" value="PTS_EIIC_2"/>
</dbReference>
<dbReference type="RefSeq" id="WP_064230759.1">
    <property type="nucleotide sequence ID" value="NZ_LVZK01000001.1"/>
</dbReference>
<dbReference type="GO" id="GO:0009401">
    <property type="term" value="P:phosphoenolpyruvate-dependent sugar phosphotransferase system"/>
    <property type="evidence" value="ECO:0007669"/>
    <property type="project" value="UniProtKB-KW"/>
</dbReference>
<dbReference type="NCBIfam" id="TIGR00848">
    <property type="entry name" value="fruA"/>
    <property type="match status" value="1"/>
</dbReference>
<proteinExistence type="predicted"/>
<keyword evidence="2" id="KW-0813">Transport</keyword>
<feature type="transmembrane region" description="Helical" evidence="13">
    <location>
        <begin position="455"/>
        <end position="484"/>
    </location>
</feature>
<dbReference type="GO" id="GO:0022877">
    <property type="term" value="F:protein-N(PI)-phosphohistidine-fructose phosphotransferase system transporter activity"/>
    <property type="evidence" value="ECO:0007669"/>
    <property type="project" value="InterPro"/>
</dbReference>
<dbReference type="NCBIfam" id="TIGR00829">
    <property type="entry name" value="FRU"/>
    <property type="match status" value="1"/>
</dbReference>
<dbReference type="InterPro" id="IPR013011">
    <property type="entry name" value="PTS_EIIB_2"/>
</dbReference>
<dbReference type="GO" id="GO:0090563">
    <property type="term" value="F:protein-phosphocysteine-sugar phosphotransferase activity"/>
    <property type="evidence" value="ECO:0007669"/>
    <property type="project" value="TreeGrafter"/>
</dbReference>
<feature type="transmembrane region" description="Helical" evidence="13">
    <location>
        <begin position="581"/>
        <end position="601"/>
    </location>
</feature>
<evidence type="ECO:0000313" key="17">
    <source>
        <dbReference type="EMBL" id="OAP85789.1"/>
    </source>
</evidence>
<dbReference type="InterPro" id="IPR003352">
    <property type="entry name" value="PTS_EIIC"/>
</dbReference>
<dbReference type="STRING" id="1823756.A4H34_00935"/>
<feature type="compositionally biased region" description="Basic and acidic residues" evidence="12">
    <location>
        <begin position="231"/>
        <end position="244"/>
    </location>
</feature>
<evidence type="ECO:0000256" key="10">
    <source>
        <dbReference type="ARBA" id="ARBA00022989"/>
    </source>
</evidence>
<dbReference type="PROSITE" id="PS51099">
    <property type="entry name" value="PTS_EIIB_TYPE_2"/>
    <property type="match status" value="1"/>
</dbReference>
<feature type="transmembrane region" description="Helical" evidence="13">
    <location>
        <begin position="661"/>
        <end position="679"/>
    </location>
</feature>
<dbReference type="PROSITE" id="PS51094">
    <property type="entry name" value="PTS_EIIA_TYPE_2"/>
    <property type="match status" value="1"/>
</dbReference>
<dbReference type="OrthoDB" id="9782569at2"/>
<dbReference type="GO" id="GO:0005351">
    <property type="term" value="F:carbohydrate:proton symporter activity"/>
    <property type="evidence" value="ECO:0007669"/>
    <property type="project" value="InterPro"/>
</dbReference>
<feature type="transmembrane region" description="Helical" evidence="13">
    <location>
        <begin position="496"/>
        <end position="526"/>
    </location>
</feature>
<dbReference type="InterPro" id="IPR004715">
    <property type="entry name" value="PTS_IIA_fruc"/>
</dbReference>
<evidence type="ECO:0000256" key="12">
    <source>
        <dbReference type="SAM" id="MobiDB-lite"/>
    </source>
</evidence>
<keyword evidence="11 13" id="KW-0472">Membrane</keyword>
<comment type="caution">
    <text evidence="17">The sequence shown here is derived from an EMBL/GenBank/DDBJ whole genome shotgun (WGS) entry which is preliminary data.</text>
</comment>
<comment type="subcellular location">
    <subcellularLocation>
        <location evidence="1">Cell inner membrane</location>
        <topology evidence="1">Multi-pass membrane protein</topology>
    </subcellularLocation>
</comment>
<dbReference type="PROSITE" id="PS51104">
    <property type="entry name" value="PTS_EIIC_TYPE_2"/>
    <property type="match status" value="1"/>
</dbReference>
<feature type="region of interest" description="Disordered" evidence="12">
    <location>
        <begin position="165"/>
        <end position="244"/>
    </location>
</feature>
<feature type="compositionally biased region" description="Low complexity" evidence="12">
    <location>
        <begin position="165"/>
        <end position="216"/>
    </location>
</feature>
<accession>A0A179B362</accession>
<dbReference type="InterPro" id="IPR050864">
    <property type="entry name" value="Bacterial_PTS_Sugar_Transport"/>
</dbReference>
<dbReference type="InterPro" id="IPR036095">
    <property type="entry name" value="PTS_EIIB-like_sf"/>
</dbReference>
<evidence type="ECO:0000259" key="15">
    <source>
        <dbReference type="PROSITE" id="PS51099"/>
    </source>
</evidence>
<dbReference type="InterPro" id="IPR003353">
    <property type="entry name" value="PTS_IIB_fruc"/>
</dbReference>
<dbReference type="SUPFAM" id="SSF55804">
    <property type="entry name" value="Phoshotransferase/anion transport protein"/>
    <property type="match status" value="1"/>
</dbReference>
<evidence type="ECO:0000259" key="14">
    <source>
        <dbReference type="PROSITE" id="PS51094"/>
    </source>
</evidence>
<dbReference type="SUPFAM" id="SSF52794">
    <property type="entry name" value="PTS system IIB component-like"/>
    <property type="match status" value="1"/>
</dbReference>
<keyword evidence="8 13" id="KW-0812">Transmembrane</keyword>
<evidence type="ECO:0000256" key="3">
    <source>
        <dbReference type="ARBA" id="ARBA00022475"/>
    </source>
</evidence>
<organism evidence="17 18">
    <name type="scientific">Peptidiphaga gingivicola</name>
    <dbReference type="NCBI Taxonomy" id="2741497"/>
    <lineage>
        <taxon>Bacteria</taxon>
        <taxon>Bacillati</taxon>
        <taxon>Actinomycetota</taxon>
        <taxon>Actinomycetes</taxon>
        <taxon>Actinomycetales</taxon>
        <taxon>Actinomycetaceae</taxon>
        <taxon>Peptidiphaga</taxon>
    </lineage>
</organism>
<feature type="domain" description="PTS EIIC type-2" evidence="16">
    <location>
        <begin position="372"/>
        <end position="754"/>
    </location>
</feature>
<dbReference type="Pfam" id="PF02302">
    <property type="entry name" value="PTS_IIB"/>
    <property type="match status" value="1"/>
</dbReference>
<feature type="domain" description="PTS EIIA type-2" evidence="14">
    <location>
        <begin position="11"/>
        <end position="156"/>
    </location>
</feature>
<dbReference type="CDD" id="cd00211">
    <property type="entry name" value="PTS_IIA_fru"/>
    <property type="match status" value="1"/>
</dbReference>
<dbReference type="NCBIfam" id="TIGR01427">
    <property type="entry name" value="PTS_IIC_fructo"/>
    <property type="match status" value="1"/>
</dbReference>
<dbReference type="Gene3D" id="3.40.930.10">
    <property type="entry name" value="Mannitol-specific EII, Chain A"/>
    <property type="match status" value="1"/>
</dbReference>
<dbReference type="InterPro" id="IPR016152">
    <property type="entry name" value="PTrfase/Anion_transptr"/>
</dbReference>
<feature type="transmembrane region" description="Helical" evidence="13">
    <location>
        <begin position="538"/>
        <end position="560"/>
    </location>
</feature>
<evidence type="ECO:0000256" key="13">
    <source>
        <dbReference type="SAM" id="Phobius"/>
    </source>
</evidence>
<dbReference type="GO" id="GO:0016301">
    <property type="term" value="F:kinase activity"/>
    <property type="evidence" value="ECO:0007669"/>
    <property type="project" value="UniProtKB-KW"/>
</dbReference>
<gene>
    <name evidence="17" type="ORF">A4H34_00935</name>
</gene>
<evidence type="ECO:0000256" key="1">
    <source>
        <dbReference type="ARBA" id="ARBA00004429"/>
    </source>
</evidence>
<dbReference type="EMBL" id="LVZK01000001">
    <property type="protein sequence ID" value="OAP85789.1"/>
    <property type="molecule type" value="Genomic_DNA"/>
</dbReference>
<feature type="transmembrane region" description="Helical" evidence="13">
    <location>
        <begin position="380"/>
        <end position="400"/>
    </location>
</feature>
<dbReference type="PANTHER" id="PTHR30505:SF0">
    <property type="entry name" value="FRUCTOSE-LIKE PTS SYSTEM EIIBC COMPONENT-RELATED"/>
    <property type="match status" value="1"/>
</dbReference>
<name>A0A179B362_9ACTO</name>
<protein>
    <submittedName>
        <fullName evidence="17">PTS lactose transporter subunit IIC</fullName>
    </submittedName>
</protein>
<keyword evidence="10 13" id="KW-1133">Transmembrane helix</keyword>
<evidence type="ECO:0000313" key="18">
    <source>
        <dbReference type="Proteomes" id="UP000078368"/>
    </source>
</evidence>
<evidence type="ECO:0000256" key="2">
    <source>
        <dbReference type="ARBA" id="ARBA00022448"/>
    </source>
</evidence>
<dbReference type="InterPro" id="IPR002178">
    <property type="entry name" value="PTS_EIIA_type-2_dom"/>
</dbReference>
<keyword evidence="18" id="KW-1185">Reference proteome</keyword>
<dbReference type="InterPro" id="IPR006327">
    <property type="entry name" value="PTS_IIC_fruc"/>
</dbReference>
<keyword evidence="9" id="KW-0418">Kinase</keyword>
<evidence type="ECO:0000259" key="16">
    <source>
        <dbReference type="PROSITE" id="PS51104"/>
    </source>
</evidence>
<dbReference type="Pfam" id="PF00359">
    <property type="entry name" value="PTS_EIIA_2"/>
    <property type="match status" value="1"/>
</dbReference>
<sequence length="760" mass="77609">MAEQQPSEQTPLITPELVALDASPGSHRRDVIKFLARKIGDSGRADDANGLAGDALAREATAPTGIPGGMAIPHCRSAHVLTASLGFARLAEPVDFGADDDRPADIVFMIAAPDGANDVHLQLLAKLARGLMDDAFTGALRAAKTPEEVARIVTGQVQPELLEAATEPAESPAAGSSVGKTRGAASTSSKGAAASTATPAGEASASKSEAAAPSAEPGKREKPAGGGQASRSEKEQASRSEKKVIVGVTSCPTGIAHTFMAAEALERAGSERGVTVAVEGQGSGKIEALDPELVKRADAVVFAHSLPIKGIERFAGKPVVDVDVKAAVDDAGALVDQALAAAEDPHAKRVQAGAQAAQEATEEENVHWARRLQQAVMTGVSYMIPFVAAGGLLIALGYLFGGYDIGGFEHNGAKVEVAKNIVSHSSLWNLPDIARTVGGKANTMWAPHALFGSPFFAYLGAVFYMIGTAAMGFLVPALAGYISFGLAGRPGIAPGFAMGAVAVAVDSGFIGGLIGGILAGYVASWFTGLSTPRWLRGLMPVVVIPLATTLLVGSVMYMLLGRPLEALMHNLEQGLKSMSEGGGSVFLGIILGLMMCFDLGGPINKSAYLFATAGLAAETTASYEIMAAVMASGMVPPLALALATAVRPRLFTSGEQENGRAAWLLGASFISEGAIPFAAAAPLRIIPATMVGGAVTGALTMLMHVGSRAPHGGIFVAFAIDGFAGFALAILAGMAVTAALVILLKSLNREKSPGKVQAAA</sequence>
<dbReference type="CDD" id="cd05569">
    <property type="entry name" value="PTS_IIB_fructose"/>
    <property type="match status" value="1"/>
</dbReference>
<keyword evidence="6" id="KW-0808">Transferase</keyword>
<evidence type="ECO:0000256" key="9">
    <source>
        <dbReference type="ARBA" id="ARBA00022777"/>
    </source>
</evidence>
<keyword evidence="7" id="KW-0598">Phosphotransferase system</keyword>
<evidence type="ECO:0000256" key="8">
    <source>
        <dbReference type="ARBA" id="ARBA00022692"/>
    </source>
</evidence>
<dbReference type="Pfam" id="PF02378">
    <property type="entry name" value="PTS_EIIC"/>
    <property type="match status" value="1"/>
</dbReference>
<dbReference type="InterPro" id="IPR003501">
    <property type="entry name" value="PTS_EIIB_2/3"/>
</dbReference>
<dbReference type="AlphaFoldDB" id="A0A179B362"/>
<dbReference type="Proteomes" id="UP000078368">
    <property type="component" value="Unassembled WGS sequence"/>
</dbReference>
<keyword evidence="3" id="KW-1003">Cell membrane</keyword>
<dbReference type="PANTHER" id="PTHR30505">
    <property type="entry name" value="FRUCTOSE-LIKE PERMEASE"/>
    <property type="match status" value="1"/>
</dbReference>